<dbReference type="GO" id="GO:0003677">
    <property type="term" value="F:DNA binding"/>
    <property type="evidence" value="ECO:0007669"/>
    <property type="project" value="InterPro"/>
</dbReference>
<sequence>MPNKRFSERLNNELDTIGVPQSTSERIDAFAKLLKVPKFKAEALLNGMTVPDEPLLSAIAEELEVNADWLIGKSDDKSTAN</sequence>
<organism evidence="1 2">
    <name type="scientific">Legionella israelensis</name>
    <dbReference type="NCBI Taxonomy" id="454"/>
    <lineage>
        <taxon>Bacteria</taxon>
        <taxon>Pseudomonadati</taxon>
        <taxon>Pseudomonadota</taxon>
        <taxon>Gammaproteobacteria</taxon>
        <taxon>Legionellales</taxon>
        <taxon>Legionellaceae</taxon>
        <taxon>Legionella</taxon>
    </lineage>
</organism>
<dbReference type="Proteomes" id="UP000295517">
    <property type="component" value="Chromosome"/>
</dbReference>
<evidence type="ECO:0000313" key="2">
    <source>
        <dbReference type="Proteomes" id="UP000295517"/>
    </source>
</evidence>
<proteinExistence type="predicted"/>
<dbReference type="EMBL" id="CP038254">
    <property type="protein sequence ID" value="QBR85061.1"/>
    <property type="molecule type" value="Genomic_DNA"/>
</dbReference>
<accession>A0AAX1EIT7</accession>
<dbReference type="RefSeq" id="WP_135061178.1">
    <property type="nucleotide sequence ID" value="NZ_CP038254.1"/>
</dbReference>
<evidence type="ECO:0000313" key="1">
    <source>
        <dbReference type="EMBL" id="QBR85061.1"/>
    </source>
</evidence>
<name>A0AAX1EIT7_9GAMM</name>
<evidence type="ECO:0008006" key="3">
    <source>
        <dbReference type="Google" id="ProtNLM"/>
    </source>
</evidence>
<dbReference type="AlphaFoldDB" id="A0AAX1EIT7"/>
<reference evidence="1 2" key="1">
    <citation type="submission" date="2019-03" db="EMBL/GenBank/DDBJ databases">
        <title>Diverse conjugative elements silence natural transformation in Legionella species.</title>
        <authorList>
            <person name="Durieux I."/>
            <person name="Ginevra C."/>
            <person name="Attaiech L."/>
            <person name="Picq K."/>
            <person name="Juan P.A."/>
            <person name="Jarraud S."/>
            <person name="Charpentier X."/>
        </authorList>
    </citation>
    <scope>NUCLEOTIDE SEQUENCE [LARGE SCALE GENOMIC DNA]</scope>
    <source>
        <strain evidence="1 2">HL-0427-4011</strain>
    </source>
</reference>
<protein>
    <recommendedName>
        <fullName evidence="3">HTH cro/C1-type domain-containing protein</fullName>
    </recommendedName>
</protein>
<dbReference type="InterPro" id="IPR010982">
    <property type="entry name" value="Lambda_DNA-bd_dom_sf"/>
</dbReference>
<dbReference type="Gene3D" id="1.10.260.40">
    <property type="entry name" value="lambda repressor-like DNA-binding domains"/>
    <property type="match status" value="1"/>
</dbReference>
<gene>
    <name evidence="1" type="ORF">E3983_12295</name>
</gene>